<accession>A0AAV4XPE9</accession>
<reference evidence="1 2" key="1">
    <citation type="submission" date="2021-06" db="EMBL/GenBank/DDBJ databases">
        <title>Caerostris extrusa draft genome.</title>
        <authorList>
            <person name="Kono N."/>
            <person name="Arakawa K."/>
        </authorList>
    </citation>
    <scope>NUCLEOTIDE SEQUENCE [LARGE SCALE GENOMIC DNA]</scope>
</reference>
<gene>
    <name evidence="1" type="ORF">CEXT_348861</name>
</gene>
<proteinExistence type="predicted"/>
<evidence type="ECO:0000313" key="1">
    <source>
        <dbReference type="EMBL" id="GIY96987.1"/>
    </source>
</evidence>
<name>A0AAV4XPE9_CAEEX</name>
<protein>
    <submittedName>
        <fullName evidence="1">Uncharacterized protein</fullName>
    </submittedName>
</protein>
<organism evidence="1 2">
    <name type="scientific">Caerostris extrusa</name>
    <name type="common">Bark spider</name>
    <name type="synonym">Caerostris bankana</name>
    <dbReference type="NCBI Taxonomy" id="172846"/>
    <lineage>
        <taxon>Eukaryota</taxon>
        <taxon>Metazoa</taxon>
        <taxon>Ecdysozoa</taxon>
        <taxon>Arthropoda</taxon>
        <taxon>Chelicerata</taxon>
        <taxon>Arachnida</taxon>
        <taxon>Araneae</taxon>
        <taxon>Araneomorphae</taxon>
        <taxon>Entelegynae</taxon>
        <taxon>Araneoidea</taxon>
        <taxon>Araneidae</taxon>
        <taxon>Caerostris</taxon>
    </lineage>
</organism>
<comment type="caution">
    <text evidence="1">The sequence shown here is derived from an EMBL/GenBank/DDBJ whole genome shotgun (WGS) entry which is preliminary data.</text>
</comment>
<sequence length="88" mass="9609">MGKSSVHHLSRGASLSASPLHIRPFISPYRLRPDYSSGLSGRGGGGGWGGWEAAAERGARRKKKFFSWAQEREDFDGVVLSLFLRFGG</sequence>
<evidence type="ECO:0000313" key="2">
    <source>
        <dbReference type="Proteomes" id="UP001054945"/>
    </source>
</evidence>
<keyword evidence="2" id="KW-1185">Reference proteome</keyword>
<dbReference type="EMBL" id="BPLR01018108">
    <property type="protein sequence ID" value="GIY96987.1"/>
    <property type="molecule type" value="Genomic_DNA"/>
</dbReference>
<dbReference type="Proteomes" id="UP001054945">
    <property type="component" value="Unassembled WGS sequence"/>
</dbReference>
<dbReference type="AlphaFoldDB" id="A0AAV4XPE9"/>